<evidence type="ECO:0000313" key="2">
    <source>
        <dbReference type="Proteomes" id="UP001597119"/>
    </source>
</evidence>
<protein>
    <submittedName>
        <fullName evidence="1">Uncharacterized protein</fullName>
    </submittedName>
</protein>
<dbReference type="RefSeq" id="WP_247380398.1">
    <property type="nucleotide sequence ID" value="NZ_JALLGV010000008.1"/>
</dbReference>
<evidence type="ECO:0000313" key="1">
    <source>
        <dbReference type="EMBL" id="MFD1587929.1"/>
    </source>
</evidence>
<organism evidence="1 2">
    <name type="scientific">Halorientalis brevis</name>
    <dbReference type="NCBI Taxonomy" id="1126241"/>
    <lineage>
        <taxon>Archaea</taxon>
        <taxon>Methanobacteriati</taxon>
        <taxon>Methanobacteriota</taxon>
        <taxon>Stenosarchaea group</taxon>
        <taxon>Halobacteria</taxon>
        <taxon>Halobacteriales</taxon>
        <taxon>Haloarculaceae</taxon>
        <taxon>Halorientalis</taxon>
    </lineage>
</organism>
<sequence length="108" mass="11989">MTEIEDVDDFRAAFVELLTDAERADVSLDAMTGLLTAHLAAMRGNVRLPLSMPPERAREFTNRAREHRGETMEVELRISEAVLDDLELQLQAFAGADETSVSDDTPDV</sequence>
<dbReference type="EMBL" id="JBHUDJ010000006">
    <property type="protein sequence ID" value="MFD1587929.1"/>
    <property type="molecule type" value="Genomic_DNA"/>
</dbReference>
<dbReference type="Proteomes" id="UP001597119">
    <property type="component" value="Unassembled WGS sequence"/>
</dbReference>
<keyword evidence="2" id="KW-1185">Reference proteome</keyword>
<accession>A0ABD6CF05</accession>
<comment type="caution">
    <text evidence="1">The sequence shown here is derived from an EMBL/GenBank/DDBJ whole genome shotgun (WGS) entry which is preliminary data.</text>
</comment>
<proteinExistence type="predicted"/>
<reference evidence="1 2" key="1">
    <citation type="journal article" date="2019" name="Int. J. Syst. Evol. Microbiol.">
        <title>The Global Catalogue of Microorganisms (GCM) 10K type strain sequencing project: providing services to taxonomists for standard genome sequencing and annotation.</title>
        <authorList>
            <consortium name="The Broad Institute Genomics Platform"/>
            <consortium name="The Broad Institute Genome Sequencing Center for Infectious Disease"/>
            <person name="Wu L."/>
            <person name="Ma J."/>
        </authorList>
    </citation>
    <scope>NUCLEOTIDE SEQUENCE [LARGE SCALE GENOMIC DNA]</scope>
    <source>
        <strain evidence="1 2">CGMCC 1.12125</strain>
    </source>
</reference>
<dbReference type="AlphaFoldDB" id="A0ABD6CF05"/>
<gene>
    <name evidence="1" type="ORF">ACFR9U_13150</name>
</gene>
<name>A0ABD6CF05_9EURY</name>